<dbReference type="InterPro" id="IPR000847">
    <property type="entry name" value="LysR_HTH_N"/>
</dbReference>
<evidence type="ECO:0000259" key="5">
    <source>
        <dbReference type="PROSITE" id="PS50931"/>
    </source>
</evidence>
<evidence type="ECO:0000313" key="7">
    <source>
        <dbReference type="Proteomes" id="UP000321933"/>
    </source>
</evidence>
<dbReference type="AlphaFoldDB" id="A0A5C8ZQX5"/>
<keyword evidence="3" id="KW-0238">DNA-binding</keyword>
<dbReference type="CDD" id="cd05466">
    <property type="entry name" value="PBP2_LTTR_substrate"/>
    <property type="match status" value="1"/>
</dbReference>
<dbReference type="Proteomes" id="UP000321933">
    <property type="component" value="Unassembled WGS sequence"/>
</dbReference>
<dbReference type="PROSITE" id="PS50931">
    <property type="entry name" value="HTH_LYSR"/>
    <property type="match status" value="1"/>
</dbReference>
<dbReference type="RefSeq" id="WP_148064562.1">
    <property type="nucleotide sequence ID" value="NZ_VRYZ01000005.1"/>
</dbReference>
<dbReference type="SUPFAM" id="SSF53850">
    <property type="entry name" value="Periplasmic binding protein-like II"/>
    <property type="match status" value="1"/>
</dbReference>
<dbReference type="SUPFAM" id="SSF46785">
    <property type="entry name" value="Winged helix' DNA-binding domain"/>
    <property type="match status" value="1"/>
</dbReference>
<dbReference type="InterPro" id="IPR036390">
    <property type="entry name" value="WH_DNA-bd_sf"/>
</dbReference>
<protein>
    <submittedName>
        <fullName evidence="6">LysR family transcriptional regulator</fullName>
    </submittedName>
</protein>
<dbReference type="OrthoDB" id="8587655at2"/>
<dbReference type="PANTHER" id="PTHR30126">
    <property type="entry name" value="HTH-TYPE TRANSCRIPTIONAL REGULATOR"/>
    <property type="match status" value="1"/>
</dbReference>
<dbReference type="PANTHER" id="PTHR30126:SF98">
    <property type="entry name" value="HTH-TYPE TRANSCRIPTIONAL ACTIVATOR BAUR"/>
    <property type="match status" value="1"/>
</dbReference>
<dbReference type="Pfam" id="PF03466">
    <property type="entry name" value="LysR_substrate"/>
    <property type="match status" value="1"/>
</dbReference>
<feature type="domain" description="HTH lysR-type" evidence="5">
    <location>
        <begin position="13"/>
        <end position="70"/>
    </location>
</feature>
<name>A0A5C8ZQX5_9GAMM</name>
<evidence type="ECO:0000256" key="4">
    <source>
        <dbReference type="ARBA" id="ARBA00023163"/>
    </source>
</evidence>
<dbReference type="Pfam" id="PF00126">
    <property type="entry name" value="HTH_1"/>
    <property type="match status" value="1"/>
</dbReference>
<dbReference type="EMBL" id="VRYZ01000005">
    <property type="protein sequence ID" value="TXS90906.1"/>
    <property type="molecule type" value="Genomic_DNA"/>
</dbReference>
<organism evidence="6 7">
    <name type="scientific">Parahaliea aestuarii</name>
    <dbReference type="NCBI Taxonomy" id="1852021"/>
    <lineage>
        <taxon>Bacteria</taxon>
        <taxon>Pseudomonadati</taxon>
        <taxon>Pseudomonadota</taxon>
        <taxon>Gammaproteobacteria</taxon>
        <taxon>Cellvibrionales</taxon>
        <taxon>Halieaceae</taxon>
        <taxon>Parahaliea</taxon>
    </lineage>
</organism>
<sequence>MKKRALLGTVTDNDLRLLRVFRAVVACGGFAAAELELNINRSTISRHIKDLETRLGVTLCRRGRGGFSLTEEGQQVHASALKMMSAMEDFQHEVNDLHRELTGNVTLALFDKTASNPECHIAAALGRFDTLAPEVHPRVHVEPINAIERGVIEGRYHIGVIPEHRPSSSLRYFPLFREQMYLYCGSAHPLFARRASSEAVRRSKYVGIGYHSPNMEVTRQLGQQRHATAYDQEAVAHLVLSGAYLGYLPAHYAAPFETSGLMRALLPGTFQYVCEFSAILRATPAPNRIVKTLLDCLLEAHGQPDTESLNWV</sequence>
<evidence type="ECO:0000313" key="6">
    <source>
        <dbReference type="EMBL" id="TXS90906.1"/>
    </source>
</evidence>
<dbReference type="Gene3D" id="1.10.10.10">
    <property type="entry name" value="Winged helix-like DNA-binding domain superfamily/Winged helix DNA-binding domain"/>
    <property type="match status" value="1"/>
</dbReference>
<comment type="similarity">
    <text evidence="1">Belongs to the LysR transcriptional regulatory family.</text>
</comment>
<evidence type="ECO:0000256" key="2">
    <source>
        <dbReference type="ARBA" id="ARBA00023015"/>
    </source>
</evidence>
<dbReference type="InterPro" id="IPR005119">
    <property type="entry name" value="LysR_subst-bd"/>
</dbReference>
<dbReference type="InterPro" id="IPR036388">
    <property type="entry name" value="WH-like_DNA-bd_sf"/>
</dbReference>
<comment type="caution">
    <text evidence="6">The sequence shown here is derived from an EMBL/GenBank/DDBJ whole genome shotgun (WGS) entry which is preliminary data.</text>
</comment>
<keyword evidence="7" id="KW-1185">Reference proteome</keyword>
<proteinExistence type="inferred from homology"/>
<dbReference type="GO" id="GO:0000976">
    <property type="term" value="F:transcription cis-regulatory region binding"/>
    <property type="evidence" value="ECO:0007669"/>
    <property type="project" value="TreeGrafter"/>
</dbReference>
<keyword evidence="2" id="KW-0805">Transcription regulation</keyword>
<dbReference type="Gene3D" id="3.40.190.290">
    <property type="match status" value="1"/>
</dbReference>
<reference evidence="6 7" key="1">
    <citation type="submission" date="2019-08" db="EMBL/GenBank/DDBJ databases">
        <title>Parahaliea maris sp. nov., isolated from the surface seawater.</title>
        <authorList>
            <person name="Liu Y."/>
        </authorList>
    </citation>
    <scope>NUCLEOTIDE SEQUENCE [LARGE SCALE GENOMIC DNA]</scope>
    <source>
        <strain evidence="6 7">S2-26</strain>
    </source>
</reference>
<dbReference type="GO" id="GO:0003700">
    <property type="term" value="F:DNA-binding transcription factor activity"/>
    <property type="evidence" value="ECO:0007669"/>
    <property type="project" value="InterPro"/>
</dbReference>
<gene>
    <name evidence="6" type="ORF">FVW59_11845</name>
</gene>
<evidence type="ECO:0000256" key="3">
    <source>
        <dbReference type="ARBA" id="ARBA00023125"/>
    </source>
</evidence>
<evidence type="ECO:0000256" key="1">
    <source>
        <dbReference type="ARBA" id="ARBA00009437"/>
    </source>
</evidence>
<keyword evidence="4" id="KW-0804">Transcription</keyword>
<accession>A0A5C8ZQX5</accession>